<protein>
    <submittedName>
        <fullName evidence="2">Peptidoglycan DD-metalloendopeptidase family protein</fullName>
    </submittedName>
</protein>
<comment type="caution">
    <text evidence="2">The sequence shown here is derived from an EMBL/GenBank/DDBJ whole genome shotgun (WGS) entry which is preliminary data.</text>
</comment>
<dbReference type="InterPro" id="IPR016047">
    <property type="entry name" value="M23ase_b-sheet_dom"/>
</dbReference>
<proteinExistence type="predicted"/>
<dbReference type="SUPFAM" id="SSF51261">
    <property type="entry name" value="Duplicated hybrid motif"/>
    <property type="match status" value="1"/>
</dbReference>
<evidence type="ECO:0000313" key="2">
    <source>
        <dbReference type="EMBL" id="MCX2837437.1"/>
    </source>
</evidence>
<keyword evidence="3" id="KW-1185">Reference proteome</keyword>
<organism evidence="2 3">
    <name type="scientific">Salinimicrobium profundisediminis</name>
    <dbReference type="NCBI Taxonomy" id="2994553"/>
    <lineage>
        <taxon>Bacteria</taxon>
        <taxon>Pseudomonadati</taxon>
        <taxon>Bacteroidota</taxon>
        <taxon>Flavobacteriia</taxon>
        <taxon>Flavobacteriales</taxon>
        <taxon>Flavobacteriaceae</taxon>
        <taxon>Salinimicrobium</taxon>
    </lineage>
</organism>
<accession>A0A9X3CV55</accession>
<dbReference type="PANTHER" id="PTHR21666:SF270">
    <property type="entry name" value="MUREIN HYDROLASE ACTIVATOR ENVC"/>
    <property type="match status" value="1"/>
</dbReference>
<evidence type="ECO:0000313" key="3">
    <source>
        <dbReference type="Proteomes" id="UP001148482"/>
    </source>
</evidence>
<dbReference type="InterPro" id="IPR050570">
    <property type="entry name" value="Cell_wall_metabolism_enzyme"/>
</dbReference>
<dbReference type="Pfam" id="PF01551">
    <property type="entry name" value="Peptidase_M23"/>
    <property type="match status" value="1"/>
</dbReference>
<name>A0A9X3CV55_9FLAO</name>
<evidence type="ECO:0000259" key="1">
    <source>
        <dbReference type="Pfam" id="PF01551"/>
    </source>
</evidence>
<dbReference type="CDD" id="cd12797">
    <property type="entry name" value="M23_peptidase"/>
    <property type="match status" value="1"/>
</dbReference>
<sequence>MAKNIMPDAHFLTGLTTGFTPVIDAGFSLEDYQHVDLSVNNAELTQEQLDSPEAFQQYIETFLRKKGGKVAWGGYNEHRGLYKRSKLFSSAEDEELIRNRHIGVDIWAPAGTAVLAVLDGKIHSFRNNDNFGDYGPTIILEHEAEGKHFYTLYGHLQKKSLEGLAVGLAVRQGEQIAALGDASENGNYAAHLHFQIILDLQGKAGDYPGVANKKELDFFLNNCPNPNLLLKIK</sequence>
<dbReference type="EMBL" id="JAPJDA010000006">
    <property type="protein sequence ID" value="MCX2837437.1"/>
    <property type="molecule type" value="Genomic_DNA"/>
</dbReference>
<dbReference type="Gene3D" id="2.70.70.10">
    <property type="entry name" value="Glucose Permease (Domain IIA)"/>
    <property type="match status" value="1"/>
</dbReference>
<dbReference type="Proteomes" id="UP001148482">
    <property type="component" value="Unassembled WGS sequence"/>
</dbReference>
<dbReference type="GO" id="GO:0004222">
    <property type="term" value="F:metalloendopeptidase activity"/>
    <property type="evidence" value="ECO:0007669"/>
    <property type="project" value="TreeGrafter"/>
</dbReference>
<dbReference type="RefSeq" id="WP_266068664.1">
    <property type="nucleotide sequence ID" value="NZ_JAPJDA010000006.1"/>
</dbReference>
<reference evidence="2" key="1">
    <citation type="submission" date="2022-11" db="EMBL/GenBank/DDBJ databases">
        <title>Salinimicrobium profundisediminis sp. nov., isolated from deep-sea sediment of the Mariana Trench.</title>
        <authorList>
            <person name="Fu H."/>
        </authorList>
    </citation>
    <scope>NUCLEOTIDE SEQUENCE</scope>
    <source>
        <strain evidence="2">MT39</strain>
    </source>
</reference>
<gene>
    <name evidence="2" type="ORF">OQ279_04670</name>
</gene>
<dbReference type="AlphaFoldDB" id="A0A9X3CV55"/>
<dbReference type="PANTHER" id="PTHR21666">
    <property type="entry name" value="PEPTIDASE-RELATED"/>
    <property type="match status" value="1"/>
</dbReference>
<dbReference type="InterPro" id="IPR011055">
    <property type="entry name" value="Dup_hybrid_motif"/>
</dbReference>
<feature type="domain" description="M23ase beta-sheet core" evidence="1">
    <location>
        <begin position="100"/>
        <end position="197"/>
    </location>
</feature>